<dbReference type="InterPro" id="IPR050097">
    <property type="entry name" value="Ferredoxin-NADP_redctase_2"/>
</dbReference>
<dbReference type="EMBL" id="CP002299">
    <property type="protein sequence ID" value="ADP83919.1"/>
    <property type="molecule type" value="Genomic_DNA"/>
</dbReference>
<feature type="compositionally biased region" description="Low complexity" evidence="5">
    <location>
        <begin position="216"/>
        <end position="228"/>
    </location>
</feature>
<keyword evidence="2 7" id="KW-0560">Oxidoreductase</keyword>
<dbReference type="InterPro" id="IPR023753">
    <property type="entry name" value="FAD/NAD-binding_dom"/>
</dbReference>
<dbReference type="Proteomes" id="UP000002484">
    <property type="component" value="Chromosome"/>
</dbReference>
<feature type="domain" description="Response regulatory" evidence="6">
    <location>
        <begin position="29"/>
        <end position="152"/>
    </location>
</feature>
<dbReference type="PRINTS" id="PR00368">
    <property type="entry name" value="FADPNR"/>
</dbReference>
<name>E3IYH4_PSEI1</name>
<dbReference type="GO" id="GO:0000160">
    <property type="term" value="P:phosphorelay signal transduction system"/>
    <property type="evidence" value="ECO:0007669"/>
    <property type="project" value="InterPro"/>
</dbReference>
<dbReference type="eggNOG" id="COG0492">
    <property type="taxonomic scope" value="Bacteria"/>
</dbReference>
<gene>
    <name evidence="7" type="ordered locus">FraEuI1c_5935</name>
</gene>
<dbReference type="HOGENOM" id="CLU_031864_5_8_11"/>
<dbReference type="SUPFAM" id="SSF51905">
    <property type="entry name" value="FAD/NAD(P)-binding domain"/>
    <property type="match status" value="1"/>
</dbReference>
<dbReference type="PANTHER" id="PTHR48105">
    <property type="entry name" value="THIOREDOXIN REDUCTASE 1-RELATED-RELATED"/>
    <property type="match status" value="1"/>
</dbReference>
<keyword evidence="4" id="KW-0597">Phosphoprotein</keyword>
<feature type="modified residue" description="4-aspartylphosphate" evidence="4">
    <location>
        <position position="86"/>
    </location>
</feature>
<reference evidence="7 8" key="1">
    <citation type="submission" date="2010-10" db="EMBL/GenBank/DDBJ databases">
        <title>Complete sequence of Frankia sp. EuI1c.</title>
        <authorList>
            <consortium name="US DOE Joint Genome Institute"/>
            <person name="Lucas S."/>
            <person name="Copeland A."/>
            <person name="Lapidus A."/>
            <person name="Cheng J.-F."/>
            <person name="Bruce D."/>
            <person name="Goodwin L."/>
            <person name="Pitluck S."/>
            <person name="Chertkov O."/>
            <person name="Detter J.C."/>
            <person name="Han C."/>
            <person name="Tapia R."/>
            <person name="Land M."/>
            <person name="Hauser L."/>
            <person name="Jeffries C."/>
            <person name="Kyrpides N."/>
            <person name="Ivanova N."/>
            <person name="Mikhailova N."/>
            <person name="Beauchemin N."/>
            <person name="Sen A."/>
            <person name="Sur S.A."/>
            <person name="Gtari M."/>
            <person name="Wall L."/>
            <person name="Tisa L."/>
            <person name="Woyke T."/>
        </authorList>
    </citation>
    <scope>NUCLEOTIDE SEQUENCE [LARGE SCALE GENOMIC DNA]</scope>
    <source>
        <strain evidence="8">DSM 45817 / CECT 9037 / EuI1c</strain>
    </source>
</reference>
<accession>E3IYH4</accession>
<evidence type="ECO:0000259" key="6">
    <source>
        <dbReference type="PROSITE" id="PS50110"/>
    </source>
</evidence>
<dbReference type="InParanoid" id="E3IYH4"/>
<feature type="compositionally biased region" description="Low complexity" evidence="5">
    <location>
        <begin position="7"/>
        <end position="18"/>
    </location>
</feature>
<dbReference type="Gene3D" id="3.50.50.60">
    <property type="entry name" value="FAD/NAD(P)-binding domain"/>
    <property type="match status" value="2"/>
</dbReference>
<dbReference type="Gene3D" id="3.40.50.2300">
    <property type="match status" value="1"/>
</dbReference>
<dbReference type="PRINTS" id="PR00469">
    <property type="entry name" value="PNDRDTASEII"/>
</dbReference>
<dbReference type="InterPro" id="IPR001789">
    <property type="entry name" value="Sig_transdc_resp-reg_receiver"/>
</dbReference>
<dbReference type="PROSITE" id="PS50110">
    <property type="entry name" value="RESPONSE_REGULATORY"/>
    <property type="match status" value="1"/>
</dbReference>
<dbReference type="AlphaFoldDB" id="E3IYH4"/>
<sequence length="625" mass="66118">MTETDPLAGTDLATGTATQPTQSGAIRPAILTVDDDPSVSRAVARDLRRRFGERYRILRAESGQQALDTLRELKLRGGQVSVMIADYRMPGLTGIEFLEQAMDLYPDAKRVLLTAYADTSAAIDAINLVDLDHYLLKPWNPPEEKLYPVLDGLLDAWCRSERRAVVETKVVGDRWSARSYEVREFLARNQVPYRWYLADEPEGRRLLAAAAPAAVSAPSNGSASSNGSMSTDGPRLSDASGLLDGSEPLDGPAPHGQPWPSSLAAAALPVVITPAGAALIDPTDAQIAAEVGLRTIPDENFYDVIIIGGGPAGLGSAVYAASEGLRTVLIERTATGGQAGQSSRIENYLGFPDGVSGAQLTDRARRQAVKFSAEVITAREIVELRADGPARTVRFADGGELSAHTVVLATGVAYRQLPAPGLAELTGRGVYYGAALTEAAGCVGEDIYVVGGANSAGQAAVYLSRHARTVTMLVRGRSLTASMSHYLIEQIAAVPNIVVRTCTEVIAGEGDEHLSALTLRDSGTGVTESVPASRLFVFIGAAPRTDWLDGVVERDGHGFVVAGPDLVAGGRRPSGWTLERDPFHLETSLPGVFVAGDARSESVKRVASAVGEGAMAITLVHRYLS</sequence>
<dbReference type="InterPro" id="IPR011006">
    <property type="entry name" value="CheY-like_superfamily"/>
</dbReference>
<keyword evidence="1" id="KW-0285">Flavoprotein</keyword>
<evidence type="ECO:0000256" key="5">
    <source>
        <dbReference type="SAM" id="MobiDB-lite"/>
    </source>
</evidence>
<dbReference type="Pfam" id="PF00072">
    <property type="entry name" value="Response_reg"/>
    <property type="match status" value="1"/>
</dbReference>
<dbReference type="SUPFAM" id="SSF52172">
    <property type="entry name" value="CheY-like"/>
    <property type="match status" value="1"/>
</dbReference>
<evidence type="ECO:0000256" key="1">
    <source>
        <dbReference type="ARBA" id="ARBA00022630"/>
    </source>
</evidence>
<dbReference type="eggNOG" id="COG3437">
    <property type="taxonomic scope" value="Bacteria"/>
</dbReference>
<evidence type="ECO:0000256" key="3">
    <source>
        <dbReference type="ARBA" id="ARBA00048132"/>
    </source>
</evidence>
<organism evidence="7 8">
    <name type="scientific">Pseudofrankia inefficax (strain DSM 45817 / CECT 9037 / DDB 130130 / EuI1c)</name>
    <name type="common">Frankia inefficax</name>
    <dbReference type="NCBI Taxonomy" id="298654"/>
    <lineage>
        <taxon>Bacteria</taxon>
        <taxon>Bacillati</taxon>
        <taxon>Actinomycetota</taxon>
        <taxon>Actinomycetes</taxon>
        <taxon>Frankiales</taxon>
        <taxon>Frankiaceae</taxon>
        <taxon>Pseudofrankia</taxon>
    </lineage>
</organism>
<comment type="catalytic activity">
    <reaction evidence="3">
        <text>[thioredoxin]-dithiol + NADP(+) = [thioredoxin]-disulfide + NADPH + H(+)</text>
        <dbReference type="Rhea" id="RHEA:20345"/>
        <dbReference type="Rhea" id="RHEA-COMP:10698"/>
        <dbReference type="Rhea" id="RHEA-COMP:10700"/>
        <dbReference type="ChEBI" id="CHEBI:15378"/>
        <dbReference type="ChEBI" id="CHEBI:29950"/>
        <dbReference type="ChEBI" id="CHEBI:50058"/>
        <dbReference type="ChEBI" id="CHEBI:57783"/>
        <dbReference type="ChEBI" id="CHEBI:58349"/>
        <dbReference type="EC" id="1.8.1.9"/>
    </reaction>
</comment>
<dbReference type="InterPro" id="IPR036188">
    <property type="entry name" value="FAD/NAD-bd_sf"/>
</dbReference>
<keyword evidence="8" id="KW-1185">Reference proteome</keyword>
<dbReference type="Pfam" id="PF07992">
    <property type="entry name" value="Pyr_redox_2"/>
    <property type="match status" value="1"/>
</dbReference>
<feature type="region of interest" description="Disordered" evidence="5">
    <location>
        <begin position="1"/>
        <end position="25"/>
    </location>
</feature>
<dbReference type="KEGG" id="fri:FraEuI1c_5935"/>
<dbReference type="STRING" id="298654.FraEuI1c_5935"/>
<evidence type="ECO:0000313" key="8">
    <source>
        <dbReference type="Proteomes" id="UP000002484"/>
    </source>
</evidence>
<evidence type="ECO:0000256" key="4">
    <source>
        <dbReference type="PROSITE-ProRule" id="PRU00169"/>
    </source>
</evidence>
<feature type="region of interest" description="Disordered" evidence="5">
    <location>
        <begin position="216"/>
        <end position="260"/>
    </location>
</feature>
<protein>
    <submittedName>
        <fullName evidence="7">Response regulator receiver modulated FAD-dependent pyridine nucleotide-disulfide oxidoreductase</fullName>
        <ecNumber evidence="7">1.8.1.9</ecNumber>
    </submittedName>
</protein>
<evidence type="ECO:0000313" key="7">
    <source>
        <dbReference type="EMBL" id="ADP83919.1"/>
    </source>
</evidence>
<dbReference type="SMART" id="SM00448">
    <property type="entry name" value="REC"/>
    <property type="match status" value="1"/>
</dbReference>
<dbReference type="EC" id="1.8.1.9" evidence="7"/>
<proteinExistence type="predicted"/>
<dbReference type="OrthoDB" id="109585at2"/>
<evidence type="ECO:0000256" key="2">
    <source>
        <dbReference type="ARBA" id="ARBA00023002"/>
    </source>
</evidence>
<dbReference type="GO" id="GO:0004791">
    <property type="term" value="F:thioredoxin-disulfide reductase (NADPH) activity"/>
    <property type="evidence" value="ECO:0007669"/>
    <property type="project" value="UniProtKB-EC"/>
</dbReference>